<dbReference type="PANTHER" id="PTHR23132">
    <property type="entry name" value="D-ALANINE--D-ALANINE LIGASE"/>
    <property type="match status" value="1"/>
</dbReference>
<comment type="pathway">
    <text evidence="4">Cell wall biogenesis; peptidoglycan biosynthesis.</text>
</comment>
<proteinExistence type="inferred from homology"/>
<dbReference type="HAMAP" id="MF_00047">
    <property type="entry name" value="Dala_Dala_lig"/>
    <property type="match status" value="1"/>
</dbReference>
<keyword evidence="5" id="KW-0547">Nucleotide-binding</keyword>
<dbReference type="PANTHER" id="PTHR23132:SF23">
    <property type="entry name" value="D-ALANINE--D-ALANINE LIGASE B"/>
    <property type="match status" value="1"/>
</dbReference>
<dbReference type="RefSeq" id="WP_310301627.1">
    <property type="nucleotide sequence ID" value="NZ_BAAAPS010000008.1"/>
</dbReference>
<dbReference type="InterPro" id="IPR016185">
    <property type="entry name" value="PreATP-grasp_dom_sf"/>
</dbReference>
<dbReference type="SUPFAM" id="SSF56059">
    <property type="entry name" value="Glutathione synthetase ATP-binding domain-like"/>
    <property type="match status" value="1"/>
</dbReference>
<protein>
    <recommendedName>
        <fullName evidence="4">D-alanine--D-alanine ligase</fullName>
        <ecNumber evidence="4">6.3.2.4</ecNumber>
    </recommendedName>
    <alternativeName>
        <fullName evidence="4">D-Ala-D-Ala ligase</fullName>
    </alternativeName>
    <alternativeName>
        <fullName evidence="4">D-alanylalanine synthetase</fullName>
    </alternativeName>
</protein>
<comment type="catalytic activity">
    <reaction evidence="4">
        <text>2 D-alanine + ATP = D-alanyl-D-alanine + ADP + phosphate + H(+)</text>
        <dbReference type="Rhea" id="RHEA:11224"/>
        <dbReference type="ChEBI" id="CHEBI:15378"/>
        <dbReference type="ChEBI" id="CHEBI:30616"/>
        <dbReference type="ChEBI" id="CHEBI:43474"/>
        <dbReference type="ChEBI" id="CHEBI:57416"/>
        <dbReference type="ChEBI" id="CHEBI:57822"/>
        <dbReference type="ChEBI" id="CHEBI:456216"/>
        <dbReference type="EC" id="6.3.2.4"/>
    </reaction>
</comment>
<reference evidence="7 8" key="1">
    <citation type="submission" date="2023-07" db="EMBL/GenBank/DDBJ databases">
        <title>Sequencing the genomes of 1000 actinobacteria strains.</title>
        <authorList>
            <person name="Klenk H.-P."/>
        </authorList>
    </citation>
    <scope>NUCLEOTIDE SEQUENCE [LARGE SCALE GENOMIC DNA]</scope>
    <source>
        <strain evidence="7 8">DSM 19426</strain>
    </source>
</reference>
<feature type="domain" description="ATP-grasp" evidence="6">
    <location>
        <begin position="101"/>
        <end position="308"/>
    </location>
</feature>
<evidence type="ECO:0000256" key="1">
    <source>
        <dbReference type="ARBA" id="ARBA00010871"/>
    </source>
</evidence>
<dbReference type="NCBIfam" id="NF002378">
    <property type="entry name" value="PRK01372.1"/>
    <property type="match status" value="1"/>
</dbReference>
<dbReference type="EMBL" id="JAVDYG010000001">
    <property type="protein sequence ID" value="MDR7362326.1"/>
    <property type="molecule type" value="Genomic_DNA"/>
</dbReference>
<dbReference type="Pfam" id="PF07478">
    <property type="entry name" value="Dala_Dala_lig_C"/>
    <property type="match status" value="1"/>
</dbReference>
<evidence type="ECO:0000256" key="5">
    <source>
        <dbReference type="PROSITE-ProRule" id="PRU00409"/>
    </source>
</evidence>
<comment type="caution">
    <text evidence="7">The sequence shown here is derived from an EMBL/GenBank/DDBJ whole genome shotgun (WGS) entry which is preliminary data.</text>
</comment>
<keyword evidence="3 4" id="KW-0961">Cell wall biogenesis/degradation</keyword>
<dbReference type="Gene3D" id="3.40.50.20">
    <property type="match status" value="1"/>
</dbReference>
<comment type="subcellular location">
    <subcellularLocation>
        <location evidence="4">Cytoplasm</location>
    </subcellularLocation>
</comment>
<name>A0ABU2BUL6_9ACTN</name>
<evidence type="ECO:0000313" key="7">
    <source>
        <dbReference type="EMBL" id="MDR7362326.1"/>
    </source>
</evidence>
<sequence>MSERVLVLAGGLSHERDVSLRSGRRVAEALRDRGFEVEVRDVDSTLLASLRDDPPACVLPLLHGATGEDGAIREVLELAGIPYVGSGPAACRVAFDKPVAKTVVAAAGLATPECVVLPHETFRELGAAAVMEAMAERLGLPLIVKPARGGSALGCTVVRSVADLPSAMIDAFAYGDVALVERFVQGEEVAVGVYDDGDGPRALPVVGIVPDGGVYDYTARYTAGSTEFTVPARLSEELTAACADVALRAHEALGLRDLSRTDLIVDAEGTVWFLEVNVAPGMTETSIVPLAVEASDVELGELFGRLVRAAASR</sequence>
<dbReference type="EC" id="6.3.2.4" evidence="4"/>
<dbReference type="SUPFAM" id="SSF52440">
    <property type="entry name" value="PreATP-grasp domain"/>
    <property type="match status" value="1"/>
</dbReference>
<evidence type="ECO:0000313" key="8">
    <source>
        <dbReference type="Proteomes" id="UP001183648"/>
    </source>
</evidence>
<dbReference type="PIRSF" id="PIRSF039102">
    <property type="entry name" value="Ddl/VanB"/>
    <property type="match status" value="1"/>
</dbReference>
<dbReference type="GO" id="GO:0008716">
    <property type="term" value="F:D-alanine-D-alanine ligase activity"/>
    <property type="evidence" value="ECO:0007669"/>
    <property type="project" value="UniProtKB-EC"/>
</dbReference>
<keyword evidence="4" id="KW-0573">Peptidoglycan synthesis</keyword>
<organism evidence="7 8">
    <name type="scientific">Nocardioides marmoribigeumensis</name>
    <dbReference type="NCBI Taxonomy" id="433649"/>
    <lineage>
        <taxon>Bacteria</taxon>
        <taxon>Bacillati</taxon>
        <taxon>Actinomycetota</taxon>
        <taxon>Actinomycetes</taxon>
        <taxon>Propionibacteriales</taxon>
        <taxon>Nocardioidaceae</taxon>
        <taxon>Nocardioides</taxon>
    </lineage>
</organism>
<evidence type="ECO:0000259" key="6">
    <source>
        <dbReference type="PROSITE" id="PS50975"/>
    </source>
</evidence>
<accession>A0ABU2BUL6</accession>
<keyword evidence="8" id="KW-1185">Reference proteome</keyword>
<dbReference type="Pfam" id="PF01820">
    <property type="entry name" value="Dala_Dala_lig_N"/>
    <property type="match status" value="1"/>
</dbReference>
<evidence type="ECO:0000256" key="2">
    <source>
        <dbReference type="ARBA" id="ARBA00022598"/>
    </source>
</evidence>
<comment type="function">
    <text evidence="4">Cell wall formation.</text>
</comment>
<dbReference type="Gene3D" id="3.30.470.20">
    <property type="entry name" value="ATP-grasp fold, B domain"/>
    <property type="match status" value="1"/>
</dbReference>
<dbReference type="InterPro" id="IPR013815">
    <property type="entry name" value="ATP_grasp_subdomain_1"/>
</dbReference>
<dbReference type="InterPro" id="IPR005905">
    <property type="entry name" value="D_ala_D_ala"/>
</dbReference>
<keyword evidence="5" id="KW-0067">ATP-binding</keyword>
<gene>
    <name evidence="4" type="primary">ddl</name>
    <name evidence="7" type="ORF">J2S63_001879</name>
</gene>
<keyword evidence="4" id="KW-0963">Cytoplasm</keyword>
<dbReference type="InterPro" id="IPR011127">
    <property type="entry name" value="Dala_Dala_lig_N"/>
</dbReference>
<keyword evidence="4" id="KW-0133">Cell shape</keyword>
<evidence type="ECO:0000256" key="4">
    <source>
        <dbReference type="HAMAP-Rule" id="MF_00047"/>
    </source>
</evidence>
<dbReference type="Proteomes" id="UP001183648">
    <property type="component" value="Unassembled WGS sequence"/>
</dbReference>
<evidence type="ECO:0000256" key="3">
    <source>
        <dbReference type="ARBA" id="ARBA00023316"/>
    </source>
</evidence>
<dbReference type="InterPro" id="IPR011761">
    <property type="entry name" value="ATP-grasp"/>
</dbReference>
<dbReference type="NCBIfam" id="TIGR01205">
    <property type="entry name" value="D_ala_D_alaTIGR"/>
    <property type="match status" value="1"/>
</dbReference>
<comment type="similarity">
    <text evidence="1 4">Belongs to the D-alanine--D-alanine ligase family.</text>
</comment>
<dbReference type="InterPro" id="IPR011095">
    <property type="entry name" value="Dala_Dala_lig_C"/>
</dbReference>
<dbReference type="Gene3D" id="3.30.1490.20">
    <property type="entry name" value="ATP-grasp fold, A domain"/>
    <property type="match status" value="1"/>
</dbReference>
<keyword evidence="2 4" id="KW-0436">Ligase</keyword>
<dbReference type="PROSITE" id="PS50975">
    <property type="entry name" value="ATP_GRASP"/>
    <property type="match status" value="1"/>
</dbReference>